<keyword evidence="2 6" id="KW-1003">Cell membrane</keyword>
<dbReference type="RefSeq" id="WP_305973998.1">
    <property type="nucleotide sequence ID" value="NZ_JAPJDZ010000006.1"/>
</dbReference>
<feature type="binding site" evidence="6">
    <location>
        <position position="354"/>
    </location>
    <ligand>
        <name>Zn(2+)</name>
        <dbReference type="ChEBI" id="CHEBI:29105"/>
    </ligand>
</feature>
<comment type="caution">
    <text evidence="7">The sequence shown here is derived from an EMBL/GenBank/DDBJ whole genome shotgun (WGS) entry which is preliminary data.</text>
</comment>
<keyword evidence="5 6" id="KW-0472">Membrane</keyword>
<reference evidence="7 8" key="1">
    <citation type="submission" date="2022-11" db="EMBL/GenBank/DDBJ databases">
        <title>Viruses from the air-sea interface of a natural surface slick.</title>
        <authorList>
            <person name="Rahlff J."/>
            <person name="Holmfeldt K."/>
        </authorList>
    </citation>
    <scope>NUCLEOTIDE SEQUENCE [LARGE SCALE GENOMIC DNA]</scope>
    <source>
        <strain evidence="7 8">SMS4</strain>
    </source>
</reference>
<organism evidence="7 8">
    <name type="scientific">Rheinheimera baltica</name>
    <dbReference type="NCBI Taxonomy" id="67576"/>
    <lineage>
        <taxon>Bacteria</taxon>
        <taxon>Pseudomonadati</taxon>
        <taxon>Pseudomonadota</taxon>
        <taxon>Gammaproteobacteria</taxon>
        <taxon>Chromatiales</taxon>
        <taxon>Chromatiaceae</taxon>
        <taxon>Rheinheimera</taxon>
    </lineage>
</organism>
<dbReference type="PANTHER" id="PTHR38344">
    <property type="entry name" value="UPF0753 PROTEIN AQ_863"/>
    <property type="match status" value="1"/>
</dbReference>
<keyword evidence="4 6" id="KW-0862">Zinc</keyword>
<dbReference type="HAMAP" id="MF_01871">
    <property type="entry name" value="DabA"/>
    <property type="match status" value="1"/>
</dbReference>
<protein>
    <recommendedName>
        <fullName evidence="6">Probable inorganic carbon transporter subunit DabA</fullName>
    </recommendedName>
</protein>
<feature type="binding site" evidence="6">
    <location>
        <position position="356"/>
    </location>
    <ligand>
        <name>Zn(2+)</name>
        <dbReference type="ChEBI" id="CHEBI:29105"/>
    </ligand>
</feature>
<feature type="binding site" evidence="6">
    <location>
        <position position="516"/>
    </location>
    <ligand>
        <name>Zn(2+)</name>
        <dbReference type="ChEBI" id="CHEBI:29105"/>
    </ligand>
</feature>
<keyword evidence="8" id="KW-1185">Reference proteome</keyword>
<dbReference type="Pfam" id="PF10070">
    <property type="entry name" value="DabA"/>
    <property type="match status" value="1"/>
</dbReference>
<dbReference type="Proteomes" id="UP001231109">
    <property type="component" value="Unassembled WGS sequence"/>
</dbReference>
<accession>A0ABT9HVG1</accession>
<keyword evidence="1 6" id="KW-0813">Transport</keyword>
<dbReference type="InterPro" id="IPR018752">
    <property type="entry name" value="DabA"/>
</dbReference>
<feature type="binding site" evidence="6">
    <location>
        <position position="531"/>
    </location>
    <ligand>
        <name>Zn(2+)</name>
        <dbReference type="ChEBI" id="CHEBI:29105"/>
    </ligand>
</feature>
<dbReference type="EMBL" id="JAPJDZ010000006">
    <property type="protein sequence ID" value="MDP5135103.1"/>
    <property type="molecule type" value="Genomic_DNA"/>
</dbReference>
<comment type="cofactor">
    <cofactor evidence="6">
        <name>Zn(2+)</name>
        <dbReference type="ChEBI" id="CHEBI:29105"/>
    </cofactor>
</comment>
<evidence type="ECO:0000256" key="5">
    <source>
        <dbReference type="ARBA" id="ARBA00023136"/>
    </source>
</evidence>
<evidence type="ECO:0000313" key="8">
    <source>
        <dbReference type="Proteomes" id="UP001231109"/>
    </source>
</evidence>
<evidence type="ECO:0000256" key="1">
    <source>
        <dbReference type="ARBA" id="ARBA00022448"/>
    </source>
</evidence>
<evidence type="ECO:0000256" key="4">
    <source>
        <dbReference type="ARBA" id="ARBA00022833"/>
    </source>
</evidence>
<comment type="function">
    <text evidence="6">Part of an energy-coupled inorganic carbon pump.</text>
</comment>
<evidence type="ECO:0000256" key="3">
    <source>
        <dbReference type="ARBA" id="ARBA00022723"/>
    </source>
</evidence>
<comment type="similarity">
    <text evidence="6">Belongs to the inorganic carbon transporter (TC 9.A.2) DabA family.</text>
</comment>
<name>A0ABT9HVG1_9GAMM</name>
<comment type="subunit">
    <text evidence="6">Forms a complex with DabB.</text>
</comment>
<gene>
    <name evidence="6" type="primary">dabA</name>
    <name evidence="7" type="ORF">ORJ04_03955</name>
</gene>
<proteinExistence type="inferred from homology"/>
<comment type="subcellular location">
    <subcellularLocation>
        <location evidence="6">Cell membrane</location>
        <topology evidence="6">Peripheral membrane protein</topology>
    </subcellularLocation>
</comment>
<dbReference type="PANTHER" id="PTHR38344:SF1">
    <property type="entry name" value="INORGANIC CARBON TRANSPORTER SUBUNIT DABA-RELATED"/>
    <property type="match status" value="1"/>
</dbReference>
<evidence type="ECO:0000313" key="7">
    <source>
        <dbReference type="EMBL" id="MDP5135103.1"/>
    </source>
</evidence>
<sequence>MSAVLSTSAPVNHSLALLVANAASQIAPVWPLDQAIAVNPWWPKRANAFASVCAEQQLLAGTDCLMSANWYLSQWQQQISAIHLQQALDESHSSLSQDEAVAALRHQHTLPRWKRLCELLTEHSQDNDTLPWQQLILQQLSQFLALYHQYPERFAVATDSPDHLYQSWLSVVRQDKGLRVLTGTNLLPLFDTLPDCKNTLLAELENWLTQWCPSEQSRLAYFEALLQSISGWAGWQSWLDWQKQLQGEHGHKAVCQLLYMLLGWDWVLWQFSCRQPNVVKPILAELQQQAEQYHAMQQHTKQLLSARQLWQRALEISVQTPLLRQLQQAQQQLQPELSKSSGTASTPVLQAAFCIDVRSEPMRRALEKQHPAIQTLGFAGFFGLPLAYQAPDSTLTRPQLPGLFAPAITVTQIRPEPATLTRQPLLGWKQSFDTASSSLGMVEAAGPVKLISLIKKAFFRPAPHHALNKHLDDSPWQLIKQNQALSIEEQAELCAAILSAMGLKLNLAPTVLLFGHGSQSCNNPHAAALDCGACGGQTGEVNVKVLAQLLNDSQVRTALAQHHNIVIPAETRFYGAMHHTTTDALQVFQAPEQTEWLSWLDAASKQARTQRATQFSDAPQQASGLAAFFANRSRDWAQLRPEWGLANNAAFVVAPRELTQTLDLQGRCFLHDYNADNDTDFALLNTIMTAPMVVTNWINLQYYASVVAPEKYGSGNKLLHNVVGGHIGVFEGNGGDLRNGLSWQSVHDGQKLRHQPVRLSVIIAAPARAISDIIAKAPDVAALVNNQWLWLFQLDANGQLQQWQPQGWQQVKL</sequence>
<keyword evidence="3 6" id="KW-0479">Metal-binding</keyword>
<evidence type="ECO:0000256" key="6">
    <source>
        <dbReference type="HAMAP-Rule" id="MF_01871"/>
    </source>
</evidence>
<evidence type="ECO:0000256" key="2">
    <source>
        <dbReference type="ARBA" id="ARBA00022475"/>
    </source>
</evidence>